<dbReference type="Proteomes" id="UP000590740">
    <property type="component" value="Unassembled WGS sequence"/>
</dbReference>
<dbReference type="EMBL" id="JACHIG010000002">
    <property type="protein sequence ID" value="MBB5031576.1"/>
    <property type="molecule type" value="Genomic_DNA"/>
</dbReference>
<protein>
    <submittedName>
        <fullName evidence="1">Uncharacterized protein</fullName>
    </submittedName>
</protein>
<name>A0A7W7Y8F9_9BACT</name>
<organism evidence="1 2">
    <name type="scientific">Prosthecobacter vanneervenii</name>
    <dbReference type="NCBI Taxonomy" id="48466"/>
    <lineage>
        <taxon>Bacteria</taxon>
        <taxon>Pseudomonadati</taxon>
        <taxon>Verrucomicrobiota</taxon>
        <taxon>Verrucomicrobiia</taxon>
        <taxon>Verrucomicrobiales</taxon>
        <taxon>Verrucomicrobiaceae</taxon>
        <taxon>Prosthecobacter</taxon>
    </lineage>
</organism>
<evidence type="ECO:0000313" key="1">
    <source>
        <dbReference type="EMBL" id="MBB5031576.1"/>
    </source>
</evidence>
<sequence>MTACNVQYGLPTPGYGYPPGLSSLAPRMGGAGNYTYYPRFEAYYHRESKQFYYPNGKNWEVKPTVLSSTPREIFESASVPFQLPDHPSKYHEMVKRSYPADWTPGKGRFDESFQVSHSSWDIDRR</sequence>
<keyword evidence="2" id="KW-1185">Reference proteome</keyword>
<evidence type="ECO:0000313" key="2">
    <source>
        <dbReference type="Proteomes" id="UP000590740"/>
    </source>
</evidence>
<comment type="caution">
    <text evidence="1">The sequence shown here is derived from an EMBL/GenBank/DDBJ whole genome shotgun (WGS) entry which is preliminary data.</text>
</comment>
<dbReference type="AlphaFoldDB" id="A0A7W7Y8F9"/>
<dbReference type="RefSeq" id="WP_184338519.1">
    <property type="nucleotide sequence ID" value="NZ_JACHIG010000002.1"/>
</dbReference>
<gene>
    <name evidence="1" type="ORF">HNQ65_001144</name>
</gene>
<reference evidence="1 2" key="1">
    <citation type="submission" date="2020-08" db="EMBL/GenBank/DDBJ databases">
        <title>Genomic Encyclopedia of Type Strains, Phase IV (KMG-IV): sequencing the most valuable type-strain genomes for metagenomic binning, comparative biology and taxonomic classification.</title>
        <authorList>
            <person name="Goeker M."/>
        </authorList>
    </citation>
    <scope>NUCLEOTIDE SEQUENCE [LARGE SCALE GENOMIC DNA]</scope>
    <source>
        <strain evidence="1 2">DSM 12252</strain>
    </source>
</reference>
<accession>A0A7W7Y8F9</accession>
<proteinExistence type="predicted"/>